<evidence type="ECO:0000256" key="5">
    <source>
        <dbReference type="ARBA" id="ARBA00022692"/>
    </source>
</evidence>
<keyword evidence="8 10" id="KW-0333">Golgi apparatus</keyword>
<keyword evidence="13" id="KW-1185">Reference proteome</keyword>
<dbReference type="EC" id="2.4.1.-" evidence="10"/>
<reference evidence="12 13" key="1">
    <citation type="submission" date="2022-05" db="EMBL/GenBank/DDBJ databases">
        <title>A multi-omics perspective on studying reproductive biology in Daphnia sinensis.</title>
        <authorList>
            <person name="Jia J."/>
        </authorList>
    </citation>
    <scope>NUCLEOTIDE SEQUENCE [LARGE SCALE GENOMIC DNA]</scope>
    <source>
        <strain evidence="12 13">WSL</strain>
    </source>
</reference>
<dbReference type="GO" id="GO:0016758">
    <property type="term" value="F:hexosyltransferase activity"/>
    <property type="evidence" value="ECO:0007669"/>
    <property type="project" value="InterPro"/>
</dbReference>
<dbReference type="GO" id="GO:0000139">
    <property type="term" value="C:Golgi membrane"/>
    <property type="evidence" value="ECO:0007669"/>
    <property type="project" value="UniProtKB-SubCell"/>
</dbReference>
<keyword evidence="5 10" id="KW-0812">Transmembrane</keyword>
<evidence type="ECO:0000256" key="10">
    <source>
        <dbReference type="RuleBase" id="RU363063"/>
    </source>
</evidence>
<evidence type="ECO:0000256" key="6">
    <source>
        <dbReference type="ARBA" id="ARBA00022968"/>
    </source>
</evidence>
<evidence type="ECO:0000256" key="8">
    <source>
        <dbReference type="ARBA" id="ARBA00023034"/>
    </source>
</evidence>
<name>A0AAD5LIN5_9CRUS</name>
<gene>
    <name evidence="12" type="ORF">GHT06_010874</name>
</gene>
<keyword evidence="11" id="KW-0175">Coiled coil</keyword>
<evidence type="ECO:0000256" key="7">
    <source>
        <dbReference type="ARBA" id="ARBA00022989"/>
    </source>
</evidence>
<evidence type="ECO:0000313" key="13">
    <source>
        <dbReference type="Proteomes" id="UP000820818"/>
    </source>
</evidence>
<evidence type="ECO:0000256" key="9">
    <source>
        <dbReference type="ARBA" id="ARBA00023136"/>
    </source>
</evidence>
<organism evidence="12 13">
    <name type="scientific">Daphnia sinensis</name>
    <dbReference type="NCBI Taxonomy" id="1820382"/>
    <lineage>
        <taxon>Eukaryota</taxon>
        <taxon>Metazoa</taxon>
        <taxon>Ecdysozoa</taxon>
        <taxon>Arthropoda</taxon>
        <taxon>Crustacea</taxon>
        <taxon>Branchiopoda</taxon>
        <taxon>Diplostraca</taxon>
        <taxon>Cladocera</taxon>
        <taxon>Anomopoda</taxon>
        <taxon>Daphniidae</taxon>
        <taxon>Daphnia</taxon>
        <taxon>Daphnia similis group</taxon>
    </lineage>
</organism>
<proteinExistence type="inferred from homology"/>
<keyword evidence="3 10" id="KW-0328">Glycosyltransferase</keyword>
<dbReference type="Proteomes" id="UP000820818">
    <property type="component" value="Linkage Group LG2"/>
</dbReference>
<evidence type="ECO:0000256" key="4">
    <source>
        <dbReference type="ARBA" id="ARBA00022679"/>
    </source>
</evidence>
<dbReference type="EMBL" id="WJBH02000002">
    <property type="protein sequence ID" value="KAI9563411.1"/>
    <property type="molecule type" value="Genomic_DNA"/>
</dbReference>
<sequence length="494" mass="57056">MKENCAPSVVNLRTRFPIVFWILLLLVVGSFIYFIYFVQPSGEFHNQQQIELRSMPTLDERINILIEEKQFLEEKMKAYEEEKKNVAKLIENERQFSLTMNEKIKWLEKVIENSEEQLLRRLEKEIKILEANATIHRDFFDYVFNVSRDTAYLGVEYYTRYTVARKGMLPLDGMEPLRPEFGPVINDVLSFQYPLTIPPCQDVTGVDRTVFLAVISGAGNFERRNVTRHLWPKHLKAEQDKGLLGVAGFAFILGKPDKNETQKLIEEESQMYGDIIQIEMVDTYRNLSLKVAALFNWLHTRNCSKVDFLFKVDDDVYVNVRNLAHFVQSQPRHDVNLTIFGNSAGNLWPARGGKWGLTYEEWPWGDFPRYFFGPGVLFPGNTIVPMLASFQTTPMLHIDDLYYSGICVERAGIKISYSTNSTGVFKMGFPEFPDPCDVRLVISWLTVSSNHKSNSLVVTEDFYNNRTRCVVAGANNGTNTTIDYTEPVHFYFLQ</sequence>
<keyword evidence="9 10" id="KW-0472">Membrane</keyword>
<dbReference type="FunFam" id="3.90.550.50:FF:000072">
    <property type="entry name" value="Hexosyltransferase"/>
    <property type="match status" value="1"/>
</dbReference>
<keyword evidence="7 10" id="KW-1133">Transmembrane helix</keyword>
<comment type="caution">
    <text evidence="12">The sequence shown here is derived from an EMBL/GenBank/DDBJ whole genome shotgun (WGS) entry which is preliminary data.</text>
</comment>
<evidence type="ECO:0000313" key="12">
    <source>
        <dbReference type="EMBL" id="KAI9563411.1"/>
    </source>
</evidence>
<protein>
    <recommendedName>
        <fullName evidence="10">Hexosyltransferase</fullName>
        <ecNumber evidence="10">2.4.1.-</ecNumber>
    </recommendedName>
</protein>
<comment type="subcellular location">
    <subcellularLocation>
        <location evidence="1 10">Golgi apparatus membrane</location>
        <topology evidence="1 10">Single-pass type II membrane protein</topology>
    </subcellularLocation>
</comment>
<dbReference type="Gene3D" id="3.90.550.50">
    <property type="match status" value="1"/>
</dbReference>
<dbReference type="Pfam" id="PF01762">
    <property type="entry name" value="Galactosyl_T"/>
    <property type="match status" value="1"/>
</dbReference>
<keyword evidence="4" id="KW-0808">Transferase</keyword>
<comment type="similarity">
    <text evidence="2 10">Belongs to the glycosyltransferase 31 family.</text>
</comment>
<dbReference type="PANTHER" id="PTHR11214">
    <property type="entry name" value="BETA-1,3-N-ACETYLGLUCOSAMINYLTRANSFERASE"/>
    <property type="match status" value="1"/>
</dbReference>
<dbReference type="PANTHER" id="PTHR11214:SF334">
    <property type="entry name" value="HEXOSYLTRANSFERASE"/>
    <property type="match status" value="1"/>
</dbReference>
<dbReference type="GO" id="GO:0006493">
    <property type="term" value="P:protein O-linked glycosylation"/>
    <property type="evidence" value="ECO:0007669"/>
    <property type="project" value="TreeGrafter"/>
</dbReference>
<keyword evidence="6 10" id="KW-0735">Signal-anchor</keyword>
<accession>A0AAD5LIN5</accession>
<evidence type="ECO:0000256" key="2">
    <source>
        <dbReference type="ARBA" id="ARBA00008661"/>
    </source>
</evidence>
<dbReference type="InterPro" id="IPR002659">
    <property type="entry name" value="Glyco_trans_31"/>
</dbReference>
<evidence type="ECO:0000256" key="11">
    <source>
        <dbReference type="SAM" id="Coils"/>
    </source>
</evidence>
<feature type="transmembrane region" description="Helical" evidence="10">
    <location>
        <begin position="18"/>
        <end position="38"/>
    </location>
</feature>
<dbReference type="AlphaFoldDB" id="A0AAD5LIN5"/>
<evidence type="ECO:0000256" key="1">
    <source>
        <dbReference type="ARBA" id="ARBA00004323"/>
    </source>
</evidence>
<evidence type="ECO:0000256" key="3">
    <source>
        <dbReference type="ARBA" id="ARBA00022676"/>
    </source>
</evidence>
<feature type="coiled-coil region" evidence="11">
    <location>
        <begin position="55"/>
        <end position="132"/>
    </location>
</feature>